<accession>A0A1Y6CDY9</accession>
<name>A0A1Y6CDY9_9BACT</name>
<proteinExistence type="predicted"/>
<sequence length="91" mass="10229">MRLLILALVGFSLPAYSGQGTVMKEALNPSQYRKVLRQAILGGEINLRDERLSVDRSSLSIRTKKFEAFGGDEKVFLISERADEDLSKLDR</sequence>
<dbReference type="STRING" id="1513793.SAMN06296036_11594"/>
<dbReference type="EMBL" id="FWZT01000015">
    <property type="protein sequence ID" value="SMF49636.1"/>
    <property type="molecule type" value="Genomic_DNA"/>
</dbReference>
<feature type="signal peptide" evidence="1">
    <location>
        <begin position="1"/>
        <end position="17"/>
    </location>
</feature>
<dbReference type="RefSeq" id="WP_132319780.1">
    <property type="nucleotide sequence ID" value="NZ_FWZT01000015.1"/>
</dbReference>
<dbReference type="AlphaFoldDB" id="A0A1Y6CDY9"/>
<reference evidence="3" key="1">
    <citation type="submission" date="2017-04" db="EMBL/GenBank/DDBJ databases">
        <authorList>
            <person name="Varghese N."/>
            <person name="Submissions S."/>
        </authorList>
    </citation>
    <scope>NUCLEOTIDE SEQUENCE [LARGE SCALE GENOMIC DNA]</scope>
    <source>
        <strain evidence="3">RKEM611</strain>
    </source>
</reference>
<keyword evidence="3" id="KW-1185">Reference proteome</keyword>
<protein>
    <submittedName>
        <fullName evidence="2">Uncharacterized protein</fullName>
    </submittedName>
</protein>
<feature type="chain" id="PRO_5012870698" evidence="1">
    <location>
        <begin position="18"/>
        <end position="91"/>
    </location>
</feature>
<keyword evidence="1" id="KW-0732">Signal</keyword>
<organism evidence="2 3">
    <name type="scientific">Pseudobacteriovorax antillogorgiicola</name>
    <dbReference type="NCBI Taxonomy" id="1513793"/>
    <lineage>
        <taxon>Bacteria</taxon>
        <taxon>Pseudomonadati</taxon>
        <taxon>Bdellovibrionota</taxon>
        <taxon>Oligoflexia</taxon>
        <taxon>Oligoflexales</taxon>
        <taxon>Pseudobacteriovoracaceae</taxon>
        <taxon>Pseudobacteriovorax</taxon>
    </lineage>
</organism>
<dbReference type="Proteomes" id="UP000192907">
    <property type="component" value="Unassembled WGS sequence"/>
</dbReference>
<evidence type="ECO:0000256" key="1">
    <source>
        <dbReference type="SAM" id="SignalP"/>
    </source>
</evidence>
<gene>
    <name evidence="2" type="ORF">SAMN06296036_11594</name>
</gene>
<evidence type="ECO:0000313" key="3">
    <source>
        <dbReference type="Proteomes" id="UP000192907"/>
    </source>
</evidence>
<evidence type="ECO:0000313" key="2">
    <source>
        <dbReference type="EMBL" id="SMF49636.1"/>
    </source>
</evidence>